<evidence type="ECO:0000313" key="3">
    <source>
        <dbReference type="Proteomes" id="UP000030012"/>
    </source>
</evidence>
<dbReference type="Gene3D" id="3.40.50.11900">
    <property type="match status" value="1"/>
</dbReference>
<dbReference type="Proteomes" id="UP000030012">
    <property type="component" value="Unassembled WGS sequence"/>
</dbReference>
<dbReference type="InterPro" id="IPR051805">
    <property type="entry name" value="Dehydratase_Activator_Redct"/>
</dbReference>
<dbReference type="RefSeq" id="WP_039251824.1">
    <property type="nucleotide sequence ID" value="NZ_JENJ01000001.1"/>
</dbReference>
<accession>A0A0A0ID26</accession>
<proteinExistence type="predicted"/>
<name>A0A0A0ID26_CLONO</name>
<feature type="domain" description="DUF2229" evidence="1">
    <location>
        <begin position="10"/>
        <end position="71"/>
    </location>
</feature>
<sequence>MKITFPNLGNTYIAAKVLFDGLGIEYVIPPVNNKEALDIGIESSPEEMCTPFKIMIGNYIQSIRKGADTVLLVGSCGPCRFGEYCELQMKILKKLGYNLNFIVLDKPEDIGKKELLRRIELIMSQSKKNKAEKILAIKRAMEAINLIDYIEEKVHYLTGYEVNKGEFKEFFYKCKNEVMNSSGDIEAIKILKSYKDKLHKIEIDKNKNPLKVEIIGEIYTIIDSFSNLDIEDKLMDYGVSTRRKLTPSWWVKDAIMGVVNLNSMDIKRASRDYLSYYVGGHARECVGEAVLAKEDNFDGAIQIFPMGCMPQIVSKAILPKISKDKNFPIMTLVVDEMTGEGGYVTRIEAFLDLIERRKKYVLYGN</sequence>
<evidence type="ECO:0000313" key="2">
    <source>
        <dbReference type="EMBL" id="KGM98443.1"/>
    </source>
</evidence>
<gene>
    <name evidence="2" type="ORF">Z968_00390</name>
</gene>
<dbReference type="PANTHER" id="PTHR32329:SF2">
    <property type="entry name" value="BIFUNCTIONAL PROTEIN [INCLUDES 2-HYDROXYACYL-COA DEHYDRATASE (N-TER) AND ITS ACTIVATOR DOMAIN (C_TERM)"/>
    <property type="match status" value="1"/>
</dbReference>
<dbReference type="OrthoDB" id="9780120at2"/>
<dbReference type="PANTHER" id="PTHR32329">
    <property type="entry name" value="BIFUNCTIONAL PROTEIN [INCLUDES 2-HYDROXYACYL-COA DEHYDRATASE (N-TER) AND ITS ACTIVATOR DOMAIN (C_TERM)-RELATED"/>
    <property type="match status" value="1"/>
</dbReference>
<comment type="caution">
    <text evidence="2">The sequence shown here is derived from an EMBL/GenBank/DDBJ whole genome shotgun (WGS) entry which is preliminary data.</text>
</comment>
<dbReference type="InterPro" id="IPR018709">
    <property type="entry name" value="CoA_activase_DUF2229"/>
</dbReference>
<dbReference type="EMBL" id="JENJ01000001">
    <property type="protein sequence ID" value="KGM98443.1"/>
    <property type="molecule type" value="Genomic_DNA"/>
</dbReference>
<evidence type="ECO:0000259" key="1">
    <source>
        <dbReference type="Pfam" id="PF09989"/>
    </source>
</evidence>
<organism evidence="2 3">
    <name type="scientific">Clostridium novyi A str. 4552</name>
    <dbReference type="NCBI Taxonomy" id="1444289"/>
    <lineage>
        <taxon>Bacteria</taxon>
        <taxon>Bacillati</taxon>
        <taxon>Bacillota</taxon>
        <taxon>Clostridia</taxon>
        <taxon>Eubacteriales</taxon>
        <taxon>Clostridiaceae</taxon>
        <taxon>Clostridium</taxon>
    </lineage>
</organism>
<dbReference type="AlphaFoldDB" id="A0A0A0ID26"/>
<reference evidence="2 3" key="1">
    <citation type="submission" date="2014-01" db="EMBL/GenBank/DDBJ databases">
        <title>Plasmidome dynamics in the species complex Clostridium novyi sensu lato converts strains of independent lineages into distinctly different pathogens.</title>
        <authorList>
            <person name="Skarin H."/>
            <person name="Segerman B."/>
        </authorList>
    </citation>
    <scope>NUCLEOTIDE SEQUENCE [LARGE SCALE GENOMIC DNA]</scope>
    <source>
        <strain evidence="2 3">4552</strain>
    </source>
</reference>
<dbReference type="Pfam" id="PF09989">
    <property type="entry name" value="DUF2229"/>
    <property type="match status" value="1"/>
</dbReference>
<protein>
    <submittedName>
        <fullName evidence="2">2-hydroxyglutaryl-CoA dehydratase</fullName>
    </submittedName>
</protein>